<proteinExistence type="predicted"/>
<gene>
    <name evidence="1" type="primary">SEC24_1</name>
    <name evidence="1" type="ORF">DSO57_1012400</name>
</gene>
<dbReference type="Proteomes" id="UP001165960">
    <property type="component" value="Unassembled WGS sequence"/>
</dbReference>
<organism evidence="1 2">
    <name type="scientific">Entomophthora muscae</name>
    <dbReference type="NCBI Taxonomy" id="34485"/>
    <lineage>
        <taxon>Eukaryota</taxon>
        <taxon>Fungi</taxon>
        <taxon>Fungi incertae sedis</taxon>
        <taxon>Zoopagomycota</taxon>
        <taxon>Entomophthoromycotina</taxon>
        <taxon>Entomophthoromycetes</taxon>
        <taxon>Entomophthorales</taxon>
        <taxon>Entomophthoraceae</taxon>
        <taxon>Entomophthora</taxon>
    </lineage>
</organism>
<name>A0ACC2UFQ1_9FUNG</name>
<evidence type="ECO:0000313" key="2">
    <source>
        <dbReference type="Proteomes" id="UP001165960"/>
    </source>
</evidence>
<keyword evidence="2" id="KW-1185">Reference proteome</keyword>
<protein>
    <submittedName>
        <fullName evidence="1">COPII subunit</fullName>
    </submittedName>
</protein>
<sequence>MSQPPNNTFPPRPPNTGSQPGAPQTNRPSNYQPGPPTSGSQPGVPQMTRPGNMPPSTPRPGFPRPGFTPTPPGQMAPRPGMVSRPGAPPMMSGQHPPRPGVGPRPPNQFPHNSQGQFRPQQTNAMPSQLNGNPNSQPQMQVPPAVPIQQVQTTAAESAGPVPKRRLYPNQPGDPYAESTHNNMQSSQYPPGPAQTFTPATSVQGQNQYQPSLQDPNSLVNPMGNMTMNPAAQYQNQLQTIPLLHFEPKMSDLTEAAPAIQVSPSAAVNPASPYLECDPELFRCTLHAVPDTPALLKKSKLPLGLVMTPYKPLEPTQHVPNIQDTITRCRYCRAYINPYVSLIQTKWKCNLCPGINDLPQNFDYDMISRQAVDRFQRPELNCSVVDYSAPVEYTVRAPHPPIYMFVIDVSYASVQNGMVATVAKAILDSLDRIPNPDQRTKVAFMTVDSNLHFYKLSAGGGDPEMMVVGDLDEVVIPHPEDLVVNLVEFRACIESFLSRLGLMFKSNQNVGNALGPALNAAQKMLLNAGGKIVVFQTILPTLHSGDMSMREDPKLLGTPKESSLLNPSTSFFKNFALDCVRSYICIDMFLFGSQYMDVATLASATKFSGGHLYHYPGFHANRTEDVTKVRHEVAEFLAHDIGLEAVLRLRCSTGLRANAFYGNFFLRSTQLLALSNVTPNHCYTVELAIDEDLKANEVAFQSALLYTAINGERRIRVMTMVLPTTKSITDVYRSADQVALATFLTKKAVDRALNSKLEDARDALIYKCAEILSTVKTEFSSSATGATSQLPVPANLRHYPFLTLAAIKNIGLRGGSTTPSDLRFFAINHINLSPPELLIPFLAPKMYALHCLDPEVGTYDESHRAILPAPLNLRSDALDQGGIYLLDTVHRAMIYVGTRADPKLLTDLFAVSSYGALFGGKATLPLLDSTLSRQVQVILAQNRKEAREVYYQEIHVIKEDGDPSLRLMFLTHMVEDRTNSVQSYHQFINHLKELVNTGKA</sequence>
<evidence type="ECO:0000313" key="1">
    <source>
        <dbReference type="EMBL" id="KAJ9085602.1"/>
    </source>
</evidence>
<dbReference type="EMBL" id="QTSX02000754">
    <property type="protein sequence ID" value="KAJ9085602.1"/>
    <property type="molecule type" value="Genomic_DNA"/>
</dbReference>
<reference evidence="1" key="1">
    <citation type="submission" date="2022-04" db="EMBL/GenBank/DDBJ databases">
        <title>Genome of the entomopathogenic fungus Entomophthora muscae.</title>
        <authorList>
            <person name="Elya C."/>
            <person name="Lovett B.R."/>
            <person name="Lee E."/>
            <person name="Macias A.M."/>
            <person name="Hajek A.E."/>
            <person name="De Bivort B.L."/>
            <person name="Kasson M.T."/>
            <person name="De Fine Licht H.H."/>
            <person name="Stajich J.E."/>
        </authorList>
    </citation>
    <scope>NUCLEOTIDE SEQUENCE</scope>
    <source>
        <strain evidence="1">Berkeley</strain>
    </source>
</reference>
<comment type="caution">
    <text evidence="1">The sequence shown here is derived from an EMBL/GenBank/DDBJ whole genome shotgun (WGS) entry which is preliminary data.</text>
</comment>
<accession>A0ACC2UFQ1</accession>